<dbReference type="PANTHER" id="PTHR46412:SF6">
    <property type="entry name" value="TRANSCRIPTION FACTOR BIM2"/>
    <property type="match status" value="1"/>
</dbReference>
<organism evidence="8 9">
    <name type="scientific">Mikania micrantha</name>
    <name type="common">bitter vine</name>
    <dbReference type="NCBI Taxonomy" id="192012"/>
    <lineage>
        <taxon>Eukaryota</taxon>
        <taxon>Viridiplantae</taxon>
        <taxon>Streptophyta</taxon>
        <taxon>Embryophyta</taxon>
        <taxon>Tracheophyta</taxon>
        <taxon>Spermatophyta</taxon>
        <taxon>Magnoliopsida</taxon>
        <taxon>eudicotyledons</taxon>
        <taxon>Gunneridae</taxon>
        <taxon>Pentapetalae</taxon>
        <taxon>asterids</taxon>
        <taxon>campanulids</taxon>
        <taxon>Asterales</taxon>
        <taxon>Asteraceae</taxon>
        <taxon>Asteroideae</taxon>
        <taxon>Heliantheae alliance</taxon>
        <taxon>Eupatorieae</taxon>
        <taxon>Mikania</taxon>
    </lineage>
</organism>
<keyword evidence="2" id="KW-0805">Transcription regulation</keyword>
<evidence type="ECO:0000259" key="7">
    <source>
        <dbReference type="PROSITE" id="PS50888"/>
    </source>
</evidence>
<reference evidence="8 9" key="1">
    <citation type="submission" date="2019-05" db="EMBL/GenBank/DDBJ databases">
        <title>Mikania micrantha, genome provides insights into the molecular mechanism of rapid growth.</title>
        <authorList>
            <person name="Liu B."/>
        </authorList>
    </citation>
    <scope>NUCLEOTIDE SEQUENCE [LARGE SCALE GENOMIC DNA]</scope>
    <source>
        <strain evidence="8">NLD-2019</strain>
        <tissue evidence="8">Leaf</tissue>
    </source>
</reference>
<feature type="region of interest" description="Disordered" evidence="6">
    <location>
        <begin position="290"/>
        <end position="328"/>
    </location>
</feature>
<keyword evidence="5" id="KW-0539">Nucleus</keyword>
<evidence type="ECO:0000256" key="1">
    <source>
        <dbReference type="ARBA" id="ARBA00004123"/>
    </source>
</evidence>
<dbReference type="SUPFAM" id="SSF47459">
    <property type="entry name" value="HLH, helix-loop-helix DNA-binding domain"/>
    <property type="match status" value="1"/>
</dbReference>
<keyword evidence="3" id="KW-0238">DNA-binding</keyword>
<gene>
    <name evidence="8" type="ORF">E3N88_37709</name>
</gene>
<evidence type="ECO:0000256" key="6">
    <source>
        <dbReference type="SAM" id="MobiDB-lite"/>
    </source>
</evidence>
<dbReference type="OrthoDB" id="690068at2759"/>
<dbReference type="SMART" id="SM00353">
    <property type="entry name" value="HLH"/>
    <property type="match status" value="1"/>
</dbReference>
<protein>
    <recommendedName>
        <fullName evidence="7">BHLH domain-containing protein</fullName>
    </recommendedName>
</protein>
<proteinExistence type="predicted"/>
<evidence type="ECO:0000256" key="2">
    <source>
        <dbReference type="ARBA" id="ARBA00023015"/>
    </source>
</evidence>
<dbReference type="GO" id="GO:0046983">
    <property type="term" value="F:protein dimerization activity"/>
    <property type="evidence" value="ECO:0007669"/>
    <property type="project" value="InterPro"/>
</dbReference>
<name>A0A5N6LU78_9ASTR</name>
<dbReference type="InterPro" id="IPR011598">
    <property type="entry name" value="bHLH_dom"/>
</dbReference>
<evidence type="ECO:0000313" key="8">
    <source>
        <dbReference type="EMBL" id="KAD2804332.1"/>
    </source>
</evidence>
<dbReference type="PANTHER" id="PTHR46412">
    <property type="entry name" value="BES1-INTERACTING MYC-LIKE PROTEIN"/>
    <property type="match status" value="1"/>
</dbReference>
<dbReference type="CDD" id="cd11453">
    <property type="entry name" value="bHLH_AtBIM_like"/>
    <property type="match status" value="1"/>
</dbReference>
<comment type="caution">
    <text evidence="8">The sequence shown here is derived from an EMBL/GenBank/DDBJ whole genome shotgun (WGS) entry which is preliminary data.</text>
</comment>
<evidence type="ECO:0000256" key="4">
    <source>
        <dbReference type="ARBA" id="ARBA00023163"/>
    </source>
</evidence>
<dbReference type="AlphaFoldDB" id="A0A5N6LU78"/>
<dbReference type="GO" id="GO:0003700">
    <property type="term" value="F:DNA-binding transcription factor activity"/>
    <property type="evidence" value="ECO:0007669"/>
    <property type="project" value="InterPro"/>
</dbReference>
<dbReference type="Pfam" id="PF00010">
    <property type="entry name" value="HLH"/>
    <property type="match status" value="1"/>
</dbReference>
<feature type="compositionally biased region" description="Polar residues" evidence="6">
    <location>
        <begin position="301"/>
        <end position="321"/>
    </location>
</feature>
<evidence type="ECO:0000256" key="3">
    <source>
        <dbReference type="ARBA" id="ARBA00023125"/>
    </source>
</evidence>
<accession>A0A5N6LU78</accession>
<dbReference type="Gene3D" id="4.10.280.10">
    <property type="entry name" value="Helix-loop-helix DNA-binding domain"/>
    <property type="match status" value="1"/>
</dbReference>
<dbReference type="Proteomes" id="UP000326396">
    <property type="component" value="Linkage Group LG8"/>
</dbReference>
<dbReference type="FunFam" id="4.10.280.10:FF:000093">
    <property type="entry name" value="BHLH domain class transcription factor"/>
    <property type="match status" value="1"/>
</dbReference>
<dbReference type="PROSITE" id="PS50888">
    <property type="entry name" value="BHLH"/>
    <property type="match status" value="1"/>
</dbReference>
<dbReference type="EMBL" id="SZYD01000018">
    <property type="protein sequence ID" value="KAD2804332.1"/>
    <property type="molecule type" value="Genomic_DNA"/>
</dbReference>
<dbReference type="InterPro" id="IPR044295">
    <property type="entry name" value="BIM1/2/3"/>
</dbReference>
<feature type="domain" description="BHLH" evidence="7">
    <location>
        <begin position="43"/>
        <end position="93"/>
    </location>
</feature>
<keyword evidence="4" id="KW-0804">Transcription</keyword>
<sequence>MKSLSAGKMKSSKAHQEDDYEEFGAKKDNNPSSKGIDKLDATRSKHSVTEQRRRSKINERHVFQILRDLIPNIDQKRDTASFLLEVIEYVKYLQERVQKYEGSYQGWSAEPTKLMPWRNSHWRVPGFGHPPVIKPDSGLNPSFPVRFDENASIAPSINTGRQNPACSDPGGDVNCNLMDSQPELASKMSLPTVQPSIPVPIQQADGTFSHSTLHCNVNMQSSDVPVAGDACQQEELTVEGGTISISSVYSQGLLNSLTQALQNSGVDLTQATISVQVDLGKRANRELTSGTSIAKEHENPHSSNQEMGRFQVFNNGENSDQASKRLKS</sequence>
<keyword evidence="9" id="KW-1185">Reference proteome</keyword>
<evidence type="ECO:0000256" key="5">
    <source>
        <dbReference type="ARBA" id="ARBA00023242"/>
    </source>
</evidence>
<feature type="compositionally biased region" description="Basic and acidic residues" evidence="6">
    <location>
        <begin position="23"/>
        <end position="54"/>
    </location>
</feature>
<feature type="region of interest" description="Disordered" evidence="6">
    <location>
        <begin position="1"/>
        <end position="54"/>
    </location>
</feature>
<evidence type="ECO:0000313" key="9">
    <source>
        <dbReference type="Proteomes" id="UP000326396"/>
    </source>
</evidence>
<comment type="subcellular location">
    <subcellularLocation>
        <location evidence="1">Nucleus</location>
    </subcellularLocation>
</comment>
<dbReference type="InterPro" id="IPR036638">
    <property type="entry name" value="HLH_DNA-bd_sf"/>
</dbReference>
<dbReference type="GO" id="GO:0005634">
    <property type="term" value="C:nucleus"/>
    <property type="evidence" value="ECO:0007669"/>
    <property type="project" value="UniProtKB-SubCell"/>
</dbReference>
<dbReference type="GO" id="GO:0006351">
    <property type="term" value="P:DNA-templated transcription"/>
    <property type="evidence" value="ECO:0007669"/>
    <property type="project" value="InterPro"/>
</dbReference>
<dbReference type="GO" id="GO:0003677">
    <property type="term" value="F:DNA binding"/>
    <property type="evidence" value="ECO:0007669"/>
    <property type="project" value="UniProtKB-KW"/>
</dbReference>